<feature type="site" description="Important for catalytic activity and assists the phosphoryl transfer reaction to Asp8 by balancing charge and orienting the reacting groups" evidence="13">
    <location>
        <position position="118"/>
    </location>
</feature>
<evidence type="ECO:0000256" key="7">
    <source>
        <dbReference type="ARBA" id="ARBA00044926"/>
    </source>
</evidence>
<reference evidence="14 15" key="1">
    <citation type="submission" date="2020-02" db="EMBL/GenBank/DDBJ databases">
        <authorList>
            <person name="Zheng R.K."/>
            <person name="Sun C.M."/>
        </authorList>
    </citation>
    <scope>NUCLEOTIDE SEQUENCE [LARGE SCALE GENOMIC DNA]</scope>
    <source>
        <strain evidence="15">zrk13</strain>
    </source>
</reference>
<dbReference type="EMBL" id="CP048914">
    <property type="protein sequence ID" value="QMS84798.1"/>
    <property type="molecule type" value="Genomic_DNA"/>
</dbReference>
<feature type="binding site" evidence="11">
    <location>
        <position position="80"/>
    </location>
    <ligand>
        <name>substrate</name>
    </ligand>
</feature>
<gene>
    <name evidence="14" type="primary">pgmB</name>
    <name evidence="14" type="ORF">G4Z02_03200</name>
</gene>
<dbReference type="AlphaFoldDB" id="A0A7L7KSP2"/>
<evidence type="ECO:0000256" key="6">
    <source>
        <dbReference type="ARBA" id="ARBA00023277"/>
    </source>
</evidence>
<keyword evidence="3 12" id="KW-0479">Metal-binding</keyword>
<evidence type="ECO:0000256" key="11">
    <source>
        <dbReference type="PIRSR" id="PIRSR610972-2"/>
    </source>
</evidence>
<dbReference type="GO" id="GO:0005975">
    <property type="term" value="P:carbohydrate metabolic process"/>
    <property type="evidence" value="ECO:0007669"/>
    <property type="project" value="InterPro"/>
</dbReference>
<dbReference type="NCBIfam" id="TIGR01990">
    <property type="entry name" value="bPGM"/>
    <property type="match status" value="1"/>
</dbReference>
<sequence length="223" mass="24800">MPLSKKLFIFDLDGVLTSTSHEHLQAWTLLCDELGIKIGPDIEEKTKGVSRLDSLNIVLSSSPSITAFTEQEKIELATRKNQIYQSLIQEYTPKNLYKGVLQLLEYLHKNNILVALGSASKNGPMLLDKLGITDYFDYIVDPSTVRGKPHPDIFLKAMNHFSLQPEQCVGVEDAIAGIHAINQANMYSIGIGHKDTLSHASIVYPSIDHIRLDDIDTLIKEGT</sequence>
<keyword evidence="15" id="KW-1185">Reference proteome</keyword>
<dbReference type="Pfam" id="PF00702">
    <property type="entry name" value="Hydrolase"/>
    <property type="match status" value="1"/>
</dbReference>
<feature type="binding site" evidence="12">
    <location>
        <position position="173"/>
    </location>
    <ligand>
        <name>Mg(2+)</name>
        <dbReference type="ChEBI" id="CHEBI:18420"/>
    </ligand>
</feature>
<dbReference type="SFLD" id="SFLDS00003">
    <property type="entry name" value="Haloacid_Dehalogenase"/>
    <property type="match status" value="1"/>
</dbReference>
<comment type="similarity">
    <text evidence="1">Belongs to the HAD-like hydrolase superfamily. CbbY/CbbZ/Gph/YieH family.</text>
</comment>
<dbReference type="NCBIfam" id="TIGR02009">
    <property type="entry name" value="PGMB-YQAB-SF"/>
    <property type="match status" value="1"/>
</dbReference>
<evidence type="ECO:0000256" key="9">
    <source>
        <dbReference type="ARBA" id="ARBA00044991"/>
    </source>
</evidence>
<dbReference type="PANTHER" id="PTHR46193">
    <property type="entry name" value="6-PHOSPHOGLUCONATE PHOSPHATASE"/>
    <property type="match status" value="1"/>
</dbReference>
<proteinExistence type="inferred from homology"/>
<feature type="binding site" evidence="12">
    <location>
        <position position="13"/>
    </location>
    <ligand>
        <name>Mg(2+)</name>
        <dbReference type="ChEBI" id="CHEBI:18420"/>
    </ligand>
</feature>
<evidence type="ECO:0000256" key="13">
    <source>
        <dbReference type="PIRSR" id="PIRSR610972-4"/>
    </source>
</evidence>
<feature type="active site" description="Nucleophile" evidence="10">
    <location>
        <position position="11"/>
    </location>
</feature>
<feature type="binding site" evidence="12">
    <location>
        <position position="172"/>
    </location>
    <ligand>
        <name>Mg(2+)</name>
        <dbReference type="ChEBI" id="CHEBI:18420"/>
    </ligand>
</feature>
<evidence type="ECO:0000256" key="12">
    <source>
        <dbReference type="PIRSR" id="PIRSR610972-3"/>
    </source>
</evidence>
<dbReference type="CDD" id="cd02598">
    <property type="entry name" value="HAD_BPGM"/>
    <property type="match status" value="1"/>
</dbReference>
<dbReference type="SFLD" id="SFLDG01129">
    <property type="entry name" value="C1.5:_HAD__Beta-PGM__Phosphata"/>
    <property type="match status" value="1"/>
</dbReference>
<evidence type="ECO:0000256" key="4">
    <source>
        <dbReference type="ARBA" id="ARBA00022842"/>
    </source>
</evidence>
<feature type="binding site" evidence="11">
    <location>
        <position position="54"/>
    </location>
    <ligand>
        <name>substrate</name>
    </ligand>
</feature>
<keyword evidence="2" id="KW-0597">Phosphoprotein</keyword>
<comment type="cofactor">
    <cofactor evidence="12">
        <name>Mg(2+)</name>
        <dbReference type="ChEBI" id="CHEBI:18420"/>
    </cofactor>
    <text evidence="12">Binds 2 magnesium ions per subunit.</text>
</comment>
<dbReference type="NCBIfam" id="TIGR01509">
    <property type="entry name" value="HAD-SF-IA-v3"/>
    <property type="match status" value="1"/>
</dbReference>
<evidence type="ECO:0000256" key="1">
    <source>
        <dbReference type="ARBA" id="ARBA00006171"/>
    </source>
</evidence>
<keyword evidence="4 12" id="KW-0460">Magnesium</keyword>
<dbReference type="Gene3D" id="3.40.50.1000">
    <property type="entry name" value="HAD superfamily/HAD-like"/>
    <property type="match status" value="1"/>
</dbReference>
<dbReference type="RefSeq" id="WP_258878419.1">
    <property type="nucleotide sequence ID" value="NZ_CP048914.1"/>
</dbReference>
<accession>A0A7L7KSP2</accession>
<dbReference type="InterPro" id="IPR006439">
    <property type="entry name" value="HAD-SF_hydro_IA"/>
</dbReference>
<feature type="binding site" evidence="12">
    <location>
        <position position="11"/>
    </location>
    <ligand>
        <name>Mg(2+)</name>
        <dbReference type="ChEBI" id="CHEBI:18420"/>
    </ligand>
</feature>
<feature type="active site" description="Proton donor/acceptor" evidence="10">
    <location>
        <position position="13"/>
    </location>
</feature>
<dbReference type="InterPro" id="IPR051600">
    <property type="entry name" value="Beta-PGM-like"/>
</dbReference>
<feature type="binding site" evidence="11">
    <location>
        <position position="27"/>
    </location>
    <ligand>
        <name>substrate</name>
    </ligand>
</feature>
<dbReference type="InterPro" id="IPR023198">
    <property type="entry name" value="PGP-like_dom2"/>
</dbReference>
<feature type="binding site" evidence="11">
    <location>
        <begin position="11"/>
        <end position="13"/>
    </location>
    <ligand>
        <name>substrate</name>
    </ligand>
</feature>
<dbReference type="InterPro" id="IPR010972">
    <property type="entry name" value="Beta-PGM"/>
</dbReference>
<dbReference type="InterPro" id="IPR036412">
    <property type="entry name" value="HAD-like_sf"/>
</dbReference>
<organism evidence="14 15">
    <name type="scientific">Candidatus Xianfuyuplasma coldseepsis</name>
    <dbReference type="NCBI Taxonomy" id="2782163"/>
    <lineage>
        <taxon>Bacteria</taxon>
        <taxon>Bacillati</taxon>
        <taxon>Mycoplasmatota</taxon>
        <taxon>Mollicutes</taxon>
        <taxon>Candidatus Izemoplasmatales</taxon>
        <taxon>Candidatus Izemoplasmataceae</taxon>
        <taxon>Candidatus Xianfuyuplasma</taxon>
    </lineage>
</organism>
<feature type="site" description="Important for catalytic activity and assists the phosphoryl transfer reaction to Asp8 by balancing charge and orienting the reacting groups" evidence="13">
    <location>
        <position position="148"/>
    </location>
</feature>
<dbReference type="InterPro" id="IPR010976">
    <property type="entry name" value="B-phosphoglucomutase_hydrolase"/>
</dbReference>
<comment type="catalytic activity">
    <reaction evidence="7">
        <text>beta-D-glucose 1-phosphate = beta-D-glucose 6-phosphate</text>
        <dbReference type="Rhea" id="RHEA:20113"/>
        <dbReference type="ChEBI" id="CHEBI:57684"/>
        <dbReference type="ChEBI" id="CHEBI:58247"/>
        <dbReference type="EC" id="5.4.2.6"/>
    </reaction>
</comment>
<evidence type="ECO:0000256" key="10">
    <source>
        <dbReference type="PIRSR" id="PIRSR610972-1"/>
    </source>
</evidence>
<evidence type="ECO:0000313" key="14">
    <source>
        <dbReference type="EMBL" id="QMS84798.1"/>
    </source>
</evidence>
<name>A0A7L7KSP2_9MOLU</name>
<dbReference type="GO" id="GO:0000287">
    <property type="term" value="F:magnesium ion binding"/>
    <property type="evidence" value="ECO:0007669"/>
    <property type="project" value="InterPro"/>
</dbReference>
<dbReference type="KEGG" id="xcl:G4Z02_03200"/>
<dbReference type="InterPro" id="IPR023214">
    <property type="entry name" value="HAD_sf"/>
</dbReference>
<evidence type="ECO:0000256" key="5">
    <source>
        <dbReference type="ARBA" id="ARBA00023235"/>
    </source>
</evidence>
<evidence type="ECO:0000256" key="8">
    <source>
        <dbReference type="ARBA" id="ARBA00044968"/>
    </source>
</evidence>
<dbReference type="PANTHER" id="PTHR46193:SF18">
    <property type="entry name" value="HEXITOL PHOSPHATASE B"/>
    <property type="match status" value="1"/>
</dbReference>
<keyword evidence="5 14" id="KW-0413">Isomerase</keyword>
<protein>
    <recommendedName>
        <fullName evidence="9">Beta-phosphoglucomutase</fullName>
        <ecNumber evidence="8">5.4.2.6</ecNumber>
    </recommendedName>
</protein>
<keyword evidence="6" id="KW-0119">Carbohydrate metabolism</keyword>
<evidence type="ECO:0000256" key="2">
    <source>
        <dbReference type="ARBA" id="ARBA00022553"/>
    </source>
</evidence>
<feature type="binding site" evidence="11">
    <location>
        <position position="148"/>
    </location>
    <ligand>
        <name>substrate</name>
    </ligand>
</feature>
<evidence type="ECO:0000313" key="15">
    <source>
        <dbReference type="Proteomes" id="UP000514720"/>
    </source>
</evidence>
<dbReference type="Proteomes" id="UP000514720">
    <property type="component" value="Chromosome"/>
</dbReference>
<feature type="binding site" evidence="11">
    <location>
        <begin position="118"/>
        <end position="122"/>
    </location>
    <ligand>
        <name>substrate</name>
    </ligand>
</feature>
<dbReference type="SFLD" id="SFLDG01135">
    <property type="entry name" value="C1.5.6:_HAD__Beta-PGM__Phospha"/>
    <property type="match status" value="1"/>
</dbReference>
<evidence type="ECO:0000256" key="3">
    <source>
        <dbReference type="ARBA" id="ARBA00022723"/>
    </source>
</evidence>
<dbReference type="Gene3D" id="1.10.150.240">
    <property type="entry name" value="Putative phosphatase, domain 2"/>
    <property type="match status" value="1"/>
</dbReference>
<dbReference type="SUPFAM" id="SSF56784">
    <property type="entry name" value="HAD-like"/>
    <property type="match status" value="1"/>
</dbReference>
<dbReference type="EC" id="5.4.2.6" evidence="8"/>
<dbReference type="GO" id="GO:0008801">
    <property type="term" value="F:beta-phosphoglucomutase activity"/>
    <property type="evidence" value="ECO:0007669"/>
    <property type="project" value="UniProtKB-EC"/>
</dbReference>